<evidence type="ECO:0000313" key="1">
    <source>
        <dbReference type="EMBL" id="SNZ06361.1"/>
    </source>
</evidence>
<dbReference type="Pfam" id="PF23425">
    <property type="entry name" value="DUF7113"/>
    <property type="match status" value="1"/>
</dbReference>
<dbReference type="RefSeq" id="WP_097008081.1">
    <property type="nucleotide sequence ID" value="NZ_OBEJ01000001.1"/>
</dbReference>
<gene>
    <name evidence="1" type="ORF">SAMN06269185_1142</name>
</gene>
<keyword evidence="2" id="KW-1185">Reference proteome</keyword>
<dbReference type="EMBL" id="OBEJ01000001">
    <property type="protein sequence ID" value="SNZ06361.1"/>
    <property type="molecule type" value="Genomic_DNA"/>
</dbReference>
<name>A0A285NFD0_NATPI</name>
<dbReference type="OrthoDB" id="280959at2157"/>
<accession>A0A285NFD0</accession>
<dbReference type="InterPro" id="IPR055537">
    <property type="entry name" value="DUF7113"/>
</dbReference>
<proteinExistence type="predicted"/>
<reference evidence="1 2" key="1">
    <citation type="submission" date="2017-09" db="EMBL/GenBank/DDBJ databases">
        <authorList>
            <person name="Ehlers B."/>
            <person name="Leendertz F.H."/>
        </authorList>
    </citation>
    <scope>NUCLEOTIDE SEQUENCE [LARGE SCALE GENOMIC DNA]</scope>
    <source>
        <strain evidence="1 2">DSM 27208</strain>
    </source>
</reference>
<protein>
    <submittedName>
        <fullName evidence="1">Uncharacterized protein</fullName>
    </submittedName>
</protein>
<dbReference type="Proteomes" id="UP000219453">
    <property type="component" value="Unassembled WGS sequence"/>
</dbReference>
<sequence length="116" mass="12780">MLLVRGSAGGTELTGTIYERGERAPQFKGAPDEDAAYVWVCDEFYEVESGGTVQKVDGEDVHVAFESPMPRGFDTREQATEAARDHVRTQFVRIGVDADDVDVEVSKTEPDEKAQL</sequence>
<dbReference type="AlphaFoldDB" id="A0A285NFD0"/>
<organism evidence="1 2">
    <name type="scientific">Natronoarchaeum philippinense</name>
    <dbReference type="NCBI Taxonomy" id="558529"/>
    <lineage>
        <taxon>Archaea</taxon>
        <taxon>Methanobacteriati</taxon>
        <taxon>Methanobacteriota</taxon>
        <taxon>Stenosarchaea group</taxon>
        <taxon>Halobacteria</taxon>
        <taxon>Halobacteriales</taxon>
        <taxon>Natronoarchaeaceae</taxon>
    </lineage>
</organism>
<evidence type="ECO:0000313" key="2">
    <source>
        <dbReference type="Proteomes" id="UP000219453"/>
    </source>
</evidence>